<accession>A0A0X8E4H7</accession>
<dbReference type="AlphaFoldDB" id="A0A0X8E4H7"/>
<dbReference type="Proteomes" id="UP000058305">
    <property type="component" value="Chromosome"/>
</dbReference>
<reference evidence="3" key="2">
    <citation type="submission" date="2016-01" db="EMBL/GenBank/DDBJ databases">
        <title>First complete genome sequence of a species in the genus Microterricola, an extremophilic cold active enzyme producing strain ERGS5:02 isolated from Sikkim Himalaya.</title>
        <authorList>
            <person name="Kumar R."/>
            <person name="Singh D."/>
            <person name="Swarnkar M.K."/>
        </authorList>
    </citation>
    <scope>NUCLEOTIDE SEQUENCE [LARGE SCALE GENOMIC DNA]</scope>
    <source>
        <strain evidence="3">ERGS5:02</strain>
    </source>
</reference>
<protein>
    <recommendedName>
        <fullName evidence="1">Asl1-like glycosyl hydrolase catalytic domain-containing protein</fullName>
    </recommendedName>
</protein>
<dbReference type="GO" id="GO:0004553">
    <property type="term" value="F:hydrolase activity, hydrolyzing O-glycosyl compounds"/>
    <property type="evidence" value="ECO:0007669"/>
    <property type="project" value="TreeGrafter"/>
</dbReference>
<sequence>MLTPGGPDGVTLRQTVSVAPLTTYSFGVDHFASLESNTAISIAVGGNALTRLEAAQTAAEWEHASWEYTTGTDEYSLELSINAAGDTGSARIDNVSLNVAGGENLIANASFEDYAADAQITNESLIMQSGAASIGIAARVQSAQWNVRDVSGADVESGSIEFQNGLGLLPLGELRQGYYSVEFASVEGNLPVQTLTFMVLDEAALAEPDERFGVGTHLDRDYYAGSELPAEQIGFTSARTDMFWSKTELNQGEYSFDPTLDGRIAAFAARGIELLPISAYANKYYDGGVAVSSPEGIAGYANYSNAIATHYGATAIELFNEYNHEPFNKGACGRTGSCYQQLLAPTADKIHSESPGTKVVGPANARQDDPFLTELYQAGGLQYLDAVSFHPYEEGYNSGPEFLIANLEQANARIREFNDGKPKPIWLTELGWSTSLVTESQQAENLIRAEAIALAANVERFFWYDLVNDGLDPVEAENSFGLLHQRSEVLPAFQPKPAAMAQAMMIRKLTGKAFSERDTLSETSYSFAFGEGAESTRVAWATSPVRVSYETQSPVVMTSYLGAVTELKPKKGKVTVDLGLQPVFLDGDLSKGRVVK</sequence>
<evidence type="ECO:0000313" key="3">
    <source>
        <dbReference type="Proteomes" id="UP000058305"/>
    </source>
</evidence>
<dbReference type="Gene3D" id="3.20.20.80">
    <property type="entry name" value="Glycosidases"/>
    <property type="match status" value="1"/>
</dbReference>
<dbReference type="EMBL" id="CP014145">
    <property type="protein sequence ID" value="AMB59579.1"/>
    <property type="molecule type" value="Genomic_DNA"/>
</dbReference>
<gene>
    <name evidence="2" type="ORF">AWU67_12675</name>
</gene>
<evidence type="ECO:0000259" key="1">
    <source>
        <dbReference type="Pfam" id="PF11790"/>
    </source>
</evidence>
<dbReference type="KEGG" id="mvd:AWU67_12675"/>
<feature type="domain" description="Asl1-like glycosyl hydrolase catalytic" evidence="1">
    <location>
        <begin position="318"/>
        <end position="477"/>
    </location>
</feature>
<name>A0A0X8E4H7_9MICO</name>
<dbReference type="InterPro" id="IPR051923">
    <property type="entry name" value="Glycosyl_Hydrolase_39"/>
</dbReference>
<dbReference type="PANTHER" id="PTHR12631:SF10">
    <property type="entry name" value="BETA-XYLOSIDASE-LIKE PROTEIN-RELATED"/>
    <property type="match status" value="1"/>
</dbReference>
<dbReference type="InterPro" id="IPR017853">
    <property type="entry name" value="GH"/>
</dbReference>
<dbReference type="InterPro" id="IPR024655">
    <property type="entry name" value="Asl1_glyco_hydro_catalytic"/>
</dbReference>
<organism evidence="2 3">
    <name type="scientific">Microterricola viridarii</name>
    <dbReference type="NCBI Taxonomy" id="412690"/>
    <lineage>
        <taxon>Bacteria</taxon>
        <taxon>Bacillati</taxon>
        <taxon>Actinomycetota</taxon>
        <taxon>Actinomycetes</taxon>
        <taxon>Micrococcales</taxon>
        <taxon>Microbacteriaceae</taxon>
        <taxon>Microterricola</taxon>
    </lineage>
</organism>
<reference evidence="2 3" key="1">
    <citation type="journal article" date="2016" name="J. Biotechnol.">
        <title>First complete genome sequence of a species in the genus Microterricola, an extremophilic cold active enzyme producing bacterial strain ERGS5:02 isolated from Sikkim Himalaya.</title>
        <authorList>
            <person name="Himanshu"/>
            <person name="Swarnkar M.K."/>
            <person name="Singh D."/>
            <person name="Kumar R."/>
        </authorList>
    </citation>
    <scope>NUCLEOTIDE SEQUENCE [LARGE SCALE GENOMIC DNA]</scope>
    <source>
        <strain evidence="2 3">ERGS5:02</strain>
    </source>
</reference>
<keyword evidence="3" id="KW-1185">Reference proteome</keyword>
<dbReference type="Pfam" id="PF11790">
    <property type="entry name" value="Glyco_hydro_cc"/>
    <property type="match status" value="1"/>
</dbReference>
<dbReference type="SUPFAM" id="SSF51445">
    <property type="entry name" value="(Trans)glycosidases"/>
    <property type="match status" value="1"/>
</dbReference>
<dbReference type="PANTHER" id="PTHR12631">
    <property type="entry name" value="ALPHA-L-IDURONIDASE"/>
    <property type="match status" value="1"/>
</dbReference>
<proteinExistence type="predicted"/>
<dbReference type="Gene3D" id="2.60.120.260">
    <property type="entry name" value="Galactose-binding domain-like"/>
    <property type="match status" value="1"/>
</dbReference>
<evidence type="ECO:0000313" key="2">
    <source>
        <dbReference type="EMBL" id="AMB59579.1"/>
    </source>
</evidence>